<dbReference type="Proteomes" id="UP000023152">
    <property type="component" value="Unassembled WGS sequence"/>
</dbReference>
<accession>X6MYC1</accession>
<sequence length="170" mass="18494">ANLPMVDSEAEQSDDDNGKGKKKKKTNKGKGNDEDDNQSYESSDEAEYEDDRVEELPTKNTLHRKSNTITGKAPKEGKTNASAVVRNDAGDISISLANQGAAQAQDEKDGGSKRHSLALQNRDSSLQEDLEQERFQQKHKRASQSLGNANKEFDRVAAVATATTATSTIE</sequence>
<organism evidence="2 3">
    <name type="scientific">Reticulomyxa filosa</name>
    <dbReference type="NCBI Taxonomy" id="46433"/>
    <lineage>
        <taxon>Eukaryota</taxon>
        <taxon>Sar</taxon>
        <taxon>Rhizaria</taxon>
        <taxon>Retaria</taxon>
        <taxon>Foraminifera</taxon>
        <taxon>Monothalamids</taxon>
        <taxon>Reticulomyxidae</taxon>
        <taxon>Reticulomyxa</taxon>
    </lineage>
</organism>
<gene>
    <name evidence="2" type="ORF">RFI_18218</name>
</gene>
<feature type="region of interest" description="Disordered" evidence="1">
    <location>
        <begin position="96"/>
        <end position="155"/>
    </location>
</feature>
<feature type="compositionally biased region" description="Acidic residues" evidence="1">
    <location>
        <begin position="33"/>
        <end position="53"/>
    </location>
</feature>
<name>X6MYC1_RETFI</name>
<dbReference type="EMBL" id="ASPP01014142">
    <property type="protein sequence ID" value="ETO19020.1"/>
    <property type="molecule type" value="Genomic_DNA"/>
</dbReference>
<evidence type="ECO:0000313" key="2">
    <source>
        <dbReference type="EMBL" id="ETO19020.1"/>
    </source>
</evidence>
<feature type="non-terminal residue" evidence="2">
    <location>
        <position position="170"/>
    </location>
</feature>
<proteinExistence type="predicted"/>
<feature type="non-terminal residue" evidence="2">
    <location>
        <position position="1"/>
    </location>
</feature>
<feature type="region of interest" description="Disordered" evidence="1">
    <location>
        <begin position="1"/>
        <end position="81"/>
    </location>
</feature>
<dbReference type="AlphaFoldDB" id="X6MYC1"/>
<reference evidence="2 3" key="1">
    <citation type="journal article" date="2013" name="Curr. Biol.">
        <title>The Genome of the Foraminiferan Reticulomyxa filosa.</title>
        <authorList>
            <person name="Glockner G."/>
            <person name="Hulsmann N."/>
            <person name="Schleicher M."/>
            <person name="Noegel A.A."/>
            <person name="Eichinger L."/>
            <person name="Gallinger C."/>
            <person name="Pawlowski J."/>
            <person name="Sierra R."/>
            <person name="Euteneuer U."/>
            <person name="Pillet L."/>
            <person name="Moustafa A."/>
            <person name="Platzer M."/>
            <person name="Groth M."/>
            <person name="Szafranski K."/>
            <person name="Schliwa M."/>
        </authorList>
    </citation>
    <scope>NUCLEOTIDE SEQUENCE [LARGE SCALE GENOMIC DNA]</scope>
</reference>
<keyword evidence="3" id="KW-1185">Reference proteome</keyword>
<evidence type="ECO:0000256" key="1">
    <source>
        <dbReference type="SAM" id="MobiDB-lite"/>
    </source>
</evidence>
<protein>
    <submittedName>
        <fullName evidence="2">Uncharacterized protein</fullName>
    </submittedName>
</protein>
<comment type="caution">
    <text evidence="2">The sequence shown here is derived from an EMBL/GenBank/DDBJ whole genome shotgun (WGS) entry which is preliminary data.</text>
</comment>
<evidence type="ECO:0000313" key="3">
    <source>
        <dbReference type="Proteomes" id="UP000023152"/>
    </source>
</evidence>